<dbReference type="EMBL" id="JBHSPH010000010">
    <property type="protein sequence ID" value="MFC5864435.1"/>
    <property type="molecule type" value="Genomic_DNA"/>
</dbReference>
<accession>A0ABW1EKA7</accession>
<feature type="transmembrane region" description="Helical" evidence="1">
    <location>
        <begin position="95"/>
        <end position="117"/>
    </location>
</feature>
<feature type="domain" description="DUF5009" evidence="2">
    <location>
        <begin position="21"/>
        <end position="234"/>
    </location>
</feature>
<feature type="transmembrane region" description="Helical" evidence="1">
    <location>
        <begin position="385"/>
        <end position="406"/>
    </location>
</feature>
<evidence type="ECO:0000313" key="4">
    <source>
        <dbReference type="Proteomes" id="UP001596091"/>
    </source>
</evidence>
<feature type="transmembrane region" description="Helical" evidence="1">
    <location>
        <begin position="159"/>
        <end position="178"/>
    </location>
</feature>
<feature type="transmembrane region" description="Helical" evidence="1">
    <location>
        <begin position="316"/>
        <end position="336"/>
    </location>
</feature>
<organism evidence="3 4">
    <name type="scientific">Acidicapsa dinghuensis</name>
    <dbReference type="NCBI Taxonomy" id="2218256"/>
    <lineage>
        <taxon>Bacteria</taxon>
        <taxon>Pseudomonadati</taxon>
        <taxon>Acidobacteriota</taxon>
        <taxon>Terriglobia</taxon>
        <taxon>Terriglobales</taxon>
        <taxon>Acidobacteriaceae</taxon>
        <taxon>Acidicapsa</taxon>
    </lineage>
</organism>
<evidence type="ECO:0000256" key="1">
    <source>
        <dbReference type="SAM" id="Phobius"/>
    </source>
</evidence>
<dbReference type="Pfam" id="PF16401">
    <property type="entry name" value="DUF5009"/>
    <property type="match status" value="1"/>
</dbReference>
<keyword evidence="1" id="KW-0472">Membrane</keyword>
<feature type="transmembrane region" description="Helical" evidence="1">
    <location>
        <begin position="129"/>
        <end position="147"/>
    </location>
</feature>
<evidence type="ECO:0000259" key="2">
    <source>
        <dbReference type="Pfam" id="PF16401"/>
    </source>
</evidence>
<reference evidence="4" key="1">
    <citation type="journal article" date="2019" name="Int. J. Syst. Evol. Microbiol.">
        <title>The Global Catalogue of Microorganisms (GCM) 10K type strain sequencing project: providing services to taxonomists for standard genome sequencing and annotation.</title>
        <authorList>
            <consortium name="The Broad Institute Genomics Platform"/>
            <consortium name="The Broad Institute Genome Sequencing Center for Infectious Disease"/>
            <person name="Wu L."/>
            <person name="Ma J."/>
        </authorList>
    </citation>
    <scope>NUCLEOTIDE SEQUENCE [LARGE SCALE GENOMIC DNA]</scope>
    <source>
        <strain evidence="4">JCM 4087</strain>
    </source>
</reference>
<feature type="transmembrane region" description="Helical" evidence="1">
    <location>
        <begin position="60"/>
        <end position="83"/>
    </location>
</feature>
<keyword evidence="1" id="KW-0812">Transmembrane</keyword>
<sequence>MSTASAPVVAETTVTRQTQRVVSIDIFRGLTMAVMVFVNALPENGSLPWWTYHAHMQQDLMTYVDMVFPFFLFAVGMSMPLSAEQRLKKNPSQAALWWHVITRSLSLLVLGMFLANADFVDAKLTGMKGDLWALLGLICCGLYLNVYPKSERFPRYTTVLRAIGLIGVVVLFAIFRRVTKSGDVAWLEFGYPEILGLIGYSYLASAVLYIPTRKSRWAAMVWCAVMVLFCAGCTAKIIPVLGHLHWWVWPFSNGSMVALIMAGAATTQFFLGVIPGKSERPAAKSATVKAIVFAAILLASGWIAEPLGISKIRATPSWTVWCAGDAVLLFTLLYWVCDVWGKTGWAWLLRPAGANTLTTYLLPDLFDFGVGVTGLTWYYTHFQTGWEAVVKTVIFTICILLVSRVLTQARVRLQL</sequence>
<keyword evidence="4" id="KW-1185">Reference proteome</keyword>
<dbReference type="Proteomes" id="UP001596091">
    <property type="component" value="Unassembled WGS sequence"/>
</dbReference>
<feature type="transmembrane region" description="Helical" evidence="1">
    <location>
        <begin position="254"/>
        <end position="274"/>
    </location>
</feature>
<feature type="transmembrane region" description="Helical" evidence="1">
    <location>
        <begin position="286"/>
        <end position="304"/>
    </location>
</feature>
<dbReference type="PANTHER" id="PTHR31061">
    <property type="entry name" value="LD22376P"/>
    <property type="match status" value="1"/>
</dbReference>
<feature type="transmembrane region" description="Helical" evidence="1">
    <location>
        <begin position="217"/>
        <end position="242"/>
    </location>
</feature>
<feature type="transmembrane region" description="Helical" evidence="1">
    <location>
        <begin position="190"/>
        <end position="210"/>
    </location>
</feature>
<comment type="caution">
    <text evidence="3">The sequence shown here is derived from an EMBL/GenBank/DDBJ whole genome shotgun (WGS) entry which is preliminary data.</text>
</comment>
<dbReference type="InterPro" id="IPR032176">
    <property type="entry name" value="DUF5009"/>
</dbReference>
<dbReference type="RefSeq" id="WP_263333264.1">
    <property type="nucleotide sequence ID" value="NZ_JAGSYH010000001.1"/>
</dbReference>
<evidence type="ECO:0000313" key="3">
    <source>
        <dbReference type="EMBL" id="MFC5864435.1"/>
    </source>
</evidence>
<name>A0ABW1EKA7_9BACT</name>
<proteinExistence type="predicted"/>
<gene>
    <name evidence="3" type="ORF">ACFPT7_19165</name>
</gene>
<protein>
    <submittedName>
        <fullName evidence="3">DUF5009 domain-containing protein</fullName>
    </submittedName>
</protein>
<feature type="transmembrane region" description="Helical" evidence="1">
    <location>
        <begin position="21"/>
        <end position="40"/>
    </location>
</feature>
<feature type="transmembrane region" description="Helical" evidence="1">
    <location>
        <begin position="357"/>
        <end position="379"/>
    </location>
</feature>
<dbReference type="PANTHER" id="PTHR31061:SF24">
    <property type="entry name" value="LD22376P"/>
    <property type="match status" value="1"/>
</dbReference>
<keyword evidence="1" id="KW-1133">Transmembrane helix</keyword>